<dbReference type="EMBL" id="AMGX01000003">
    <property type="protein sequence ID" value="EXJ74562.1"/>
    <property type="molecule type" value="Genomic_DNA"/>
</dbReference>
<dbReference type="HOGENOM" id="CLU_2372612_0_0_1"/>
<protein>
    <submittedName>
        <fullName evidence="1">Uncharacterized protein</fullName>
    </submittedName>
</protein>
<dbReference type="OrthoDB" id="4121221at2759"/>
<accession>W9X261</accession>
<name>W9X261_9EURO</name>
<reference evidence="1 2" key="1">
    <citation type="submission" date="2013-03" db="EMBL/GenBank/DDBJ databases">
        <title>The Genome Sequence of Cladophialophora psammophila CBS 110553.</title>
        <authorList>
            <consortium name="The Broad Institute Genomics Platform"/>
            <person name="Cuomo C."/>
            <person name="de Hoog S."/>
            <person name="Gorbushina A."/>
            <person name="Walker B."/>
            <person name="Young S.K."/>
            <person name="Zeng Q."/>
            <person name="Gargeya S."/>
            <person name="Fitzgerald M."/>
            <person name="Haas B."/>
            <person name="Abouelleil A."/>
            <person name="Allen A.W."/>
            <person name="Alvarado L."/>
            <person name="Arachchi H.M."/>
            <person name="Berlin A.M."/>
            <person name="Chapman S.B."/>
            <person name="Gainer-Dewar J."/>
            <person name="Goldberg J."/>
            <person name="Griggs A."/>
            <person name="Gujja S."/>
            <person name="Hansen M."/>
            <person name="Howarth C."/>
            <person name="Imamovic A."/>
            <person name="Ireland A."/>
            <person name="Larimer J."/>
            <person name="McCowan C."/>
            <person name="Murphy C."/>
            <person name="Pearson M."/>
            <person name="Poon T.W."/>
            <person name="Priest M."/>
            <person name="Roberts A."/>
            <person name="Saif S."/>
            <person name="Shea T."/>
            <person name="Sisk P."/>
            <person name="Sykes S."/>
            <person name="Wortman J."/>
            <person name="Nusbaum C."/>
            <person name="Birren B."/>
        </authorList>
    </citation>
    <scope>NUCLEOTIDE SEQUENCE [LARGE SCALE GENOMIC DNA]</scope>
    <source>
        <strain evidence="1 2">CBS 110553</strain>
    </source>
</reference>
<sequence>MHHRSQDTTEDENEVITACRQVEAELFVPWHFRPAIISMTAEELGPIVLYEFASGLEEIFGVYLASFWIQFVYMHRVSWWNLPHPELTRRTLAEV</sequence>
<keyword evidence="2" id="KW-1185">Reference proteome</keyword>
<evidence type="ECO:0000313" key="2">
    <source>
        <dbReference type="Proteomes" id="UP000019471"/>
    </source>
</evidence>
<comment type="caution">
    <text evidence="1">The sequence shown here is derived from an EMBL/GenBank/DDBJ whole genome shotgun (WGS) entry which is preliminary data.</text>
</comment>
<proteinExistence type="predicted"/>
<evidence type="ECO:0000313" key="1">
    <source>
        <dbReference type="EMBL" id="EXJ74562.1"/>
    </source>
</evidence>
<dbReference type="STRING" id="1182543.W9X261"/>
<dbReference type="RefSeq" id="XP_007741662.1">
    <property type="nucleotide sequence ID" value="XM_007743472.1"/>
</dbReference>
<dbReference type="Proteomes" id="UP000019471">
    <property type="component" value="Unassembled WGS sequence"/>
</dbReference>
<organism evidence="1 2">
    <name type="scientific">Cladophialophora psammophila CBS 110553</name>
    <dbReference type="NCBI Taxonomy" id="1182543"/>
    <lineage>
        <taxon>Eukaryota</taxon>
        <taxon>Fungi</taxon>
        <taxon>Dikarya</taxon>
        <taxon>Ascomycota</taxon>
        <taxon>Pezizomycotina</taxon>
        <taxon>Eurotiomycetes</taxon>
        <taxon>Chaetothyriomycetidae</taxon>
        <taxon>Chaetothyriales</taxon>
        <taxon>Herpotrichiellaceae</taxon>
        <taxon>Cladophialophora</taxon>
    </lineage>
</organism>
<gene>
    <name evidence="1" type="ORF">A1O5_02858</name>
</gene>
<dbReference type="AlphaFoldDB" id="W9X261"/>
<dbReference type="GeneID" id="19187589"/>